<evidence type="ECO:0000256" key="5">
    <source>
        <dbReference type="ARBA" id="ARBA00022703"/>
    </source>
</evidence>
<evidence type="ECO:0000256" key="10">
    <source>
        <dbReference type="SAM" id="Phobius"/>
    </source>
</evidence>
<keyword evidence="8 10" id="KW-0472">Membrane</keyword>
<dbReference type="Proteomes" id="UP000504632">
    <property type="component" value="Chromosome 10"/>
</dbReference>
<sequence>MSAHTLIPSDESLQGSWVELHFDSGSSHGQDGPQPGHIADLERLLLDAQHESSSPSRGSSHCDSPPRAHTPLLIFRGSSDGHSTTQSEEDFLEQRRELESLLKRKAEWISDWSSRLENVPPKEFVLKRPKRCRTLSMRRSSVMKRDGVFSPDILKILLPSLLVSHMVVFGIGICIGRRLAASCST</sequence>
<reference evidence="12" key="1">
    <citation type="submission" date="2025-08" db="UniProtKB">
        <authorList>
            <consortium name="RefSeq"/>
        </authorList>
    </citation>
    <scope>IDENTIFICATION</scope>
</reference>
<dbReference type="PANTHER" id="PTHR15186:SF4">
    <property type="entry name" value="BCL2_ADENOVIRUS E1B 19 KDA PROTEIN-INTERACTING PROTEIN 3"/>
    <property type="match status" value="1"/>
</dbReference>
<keyword evidence="7" id="KW-0496">Mitochondrion</keyword>
<feature type="compositionally biased region" description="Low complexity" evidence="9">
    <location>
        <begin position="52"/>
        <end position="63"/>
    </location>
</feature>
<dbReference type="AlphaFoldDB" id="A0A6J2W8J1"/>
<dbReference type="CTD" id="568155"/>
<evidence type="ECO:0000256" key="4">
    <source>
        <dbReference type="ARBA" id="ARBA00022692"/>
    </source>
</evidence>
<dbReference type="InterPro" id="IPR010548">
    <property type="entry name" value="BNIP3"/>
</dbReference>
<dbReference type="GO" id="GO:0005635">
    <property type="term" value="C:nuclear envelope"/>
    <property type="evidence" value="ECO:0007669"/>
    <property type="project" value="TreeGrafter"/>
</dbReference>
<evidence type="ECO:0000256" key="7">
    <source>
        <dbReference type="ARBA" id="ARBA00023128"/>
    </source>
</evidence>
<accession>A0A6J2W8J1</accession>
<name>A0A6J2W8J1_CHACN</name>
<dbReference type="Gene3D" id="6.10.250.1020">
    <property type="match status" value="1"/>
</dbReference>
<dbReference type="InParanoid" id="A0A6J2W8J1"/>
<feature type="region of interest" description="Disordered" evidence="9">
    <location>
        <begin position="49"/>
        <end position="90"/>
    </location>
</feature>
<evidence type="ECO:0000256" key="6">
    <source>
        <dbReference type="ARBA" id="ARBA00022989"/>
    </source>
</evidence>
<keyword evidence="4 10" id="KW-0812">Transmembrane</keyword>
<dbReference type="GO" id="GO:0005783">
    <property type="term" value="C:endoplasmic reticulum"/>
    <property type="evidence" value="ECO:0007669"/>
    <property type="project" value="TreeGrafter"/>
</dbReference>
<protein>
    <submittedName>
        <fullName evidence="12">BCL2 interacting protein 4</fullName>
    </submittedName>
</protein>
<evidence type="ECO:0000256" key="3">
    <source>
        <dbReference type="ARBA" id="ARBA00007710"/>
    </source>
</evidence>
<dbReference type="GO" id="GO:0005741">
    <property type="term" value="C:mitochondrial outer membrane"/>
    <property type="evidence" value="ECO:0007669"/>
    <property type="project" value="TreeGrafter"/>
</dbReference>
<comment type="subcellular location">
    <subcellularLocation>
        <location evidence="1">Membrane</location>
        <topology evidence="1">Single-pass membrane protein</topology>
    </subcellularLocation>
    <subcellularLocation>
        <location evidence="2">Mitochondrion membrane</location>
    </subcellularLocation>
</comment>
<evidence type="ECO:0000313" key="11">
    <source>
        <dbReference type="Proteomes" id="UP000504632"/>
    </source>
</evidence>
<dbReference type="GO" id="GO:0043065">
    <property type="term" value="P:positive regulation of apoptotic process"/>
    <property type="evidence" value="ECO:0007669"/>
    <property type="project" value="InterPro"/>
</dbReference>
<dbReference type="Pfam" id="PF06553">
    <property type="entry name" value="BNIP3"/>
    <property type="match status" value="1"/>
</dbReference>
<feature type="region of interest" description="Disordered" evidence="9">
    <location>
        <begin position="17"/>
        <end position="37"/>
    </location>
</feature>
<keyword evidence="6 10" id="KW-1133">Transmembrane helix</keyword>
<organism evidence="11 12">
    <name type="scientific">Chanos chanos</name>
    <name type="common">Milkfish</name>
    <name type="synonym">Mugil chanos</name>
    <dbReference type="NCBI Taxonomy" id="29144"/>
    <lineage>
        <taxon>Eukaryota</taxon>
        <taxon>Metazoa</taxon>
        <taxon>Chordata</taxon>
        <taxon>Craniata</taxon>
        <taxon>Vertebrata</taxon>
        <taxon>Euteleostomi</taxon>
        <taxon>Actinopterygii</taxon>
        <taxon>Neopterygii</taxon>
        <taxon>Teleostei</taxon>
        <taxon>Ostariophysi</taxon>
        <taxon>Gonorynchiformes</taxon>
        <taxon>Chanidae</taxon>
        <taxon>Chanos</taxon>
    </lineage>
</organism>
<gene>
    <name evidence="12" type="primary">bnip4</name>
</gene>
<dbReference type="PANTHER" id="PTHR15186">
    <property type="entry name" value="RE48077P"/>
    <property type="match status" value="1"/>
</dbReference>
<proteinExistence type="inferred from homology"/>
<keyword evidence="5" id="KW-0053">Apoptosis</keyword>
<dbReference type="GO" id="GO:0042802">
    <property type="term" value="F:identical protein binding"/>
    <property type="evidence" value="ECO:0007669"/>
    <property type="project" value="UniProtKB-ARBA"/>
</dbReference>
<evidence type="ECO:0000256" key="2">
    <source>
        <dbReference type="ARBA" id="ARBA00004325"/>
    </source>
</evidence>
<dbReference type="OrthoDB" id="5857140at2759"/>
<keyword evidence="11" id="KW-1185">Reference proteome</keyword>
<evidence type="ECO:0000256" key="9">
    <source>
        <dbReference type="SAM" id="MobiDB-lite"/>
    </source>
</evidence>
<comment type="similarity">
    <text evidence="3">Belongs to the NIP3 family.</text>
</comment>
<dbReference type="GeneID" id="115822168"/>
<evidence type="ECO:0000256" key="8">
    <source>
        <dbReference type="ARBA" id="ARBA00023136"/>
    </source>
</evidence>
<dbReference type="GO" id="GO:0097345">
    <property type="term" value="P:mitochondrial outer membrane permeabilization"/>
    <property type="evidence" value="ECO:0007669"/>
    <property type="project" value="TreeGrafter"/>
</dbReference>
<evidence type="ECO:0000256" key="1">
    <source>
        <dbReference type="ARBA" id="ARBA00004167"/>
    </source>
</evidence>
<feature type="transmembrane region" description="Helical" evidence="10">
    <location>
        <begin position="156"/>
        <end position="176"/>
    </location>
</feature>
<dbReference type="RefSeq" id="XP_030641725.1">
    <property type="nucleotide sequence ID" value="XM_030785865.1"/>
</dbReference>
<evidence type="ECO:0000313" key="12">
    <source>
        <dbReference type="RefSeq" id="XP_030641725.1"/>
    </source>
</evidence>